<evidence type="ECO:0000256" key="1">
    <source>
        <dbReference type="ARBA" id="ARBA00004239"/>
    </source>
</evidence>
<evidence type="ECO:0000313" key="8">
    <source>
        <dbReference type="Proteomes" id="UP000585474"/>
    </source>
</evidence>
<dbReference type="PANTHER" id="PTHR47965">
    <property type="entry name" value="ASPARTYL PROTEASE-RELATED"/>
    <property type="match status" value="1"/>
</dbReference>
<keyword evidence="8" id="KW-1185">Reference proteome</keyword>
<dbReference type="EMBL" id="BJWL01000019">
    <property type="protein sequence ID" value="GFZ07613.1"/>
    <property type="molecule type" value="Genomic_DNA"/>
</dbReference>
<evidence type="ECO:0000313" key="7">
    <source>
        <dbReference type="EMBL" id="GFZ07613.1"/>
    </source>
</evidence>
<dbReference type="GO" id="GO:0006508">
    <property type="term" value="P:proteolysis"/>
    <property type="evidence" value="ECO:0007669"/>
    <property type="project" value="UniProtKB-KW"/>
</dbReference>
<gene>
    <name evidence="7" type="ORF">Acr_19g0005500</name>
</gene>
<evidence type="ECO:0000256" key="4">
    <source>
        <dbReference type="ARBA" id="ARBA00022729"/>
    </source>
</evidence>
<dbReference type="SUPFAM" id="SSF50630">
    <property type="entry name" value="Acid proteases"/>
    <property type="match status" value="1"/>
</dbReference>
<evidence type="ECO:0000256" key="5">
    <source>
        <dbReference type="SAM" id="SignalP"/>
    </source>
</evidence>
<dbReference type="InterPro" id="IPR021109">
    <property type="entry name" value="Peptidase_aspartic_dom_sf"/>
</dbReference>
<reference evidence="7 8" key="1">
    <citation type="submission" date="2019-07" db="EMBL/GenBank/DDBJ databases">
        <title>De Novo Assembly of kiwifruit Actinidia rufa.</title>
        <authorList>
            <person name="Sugita-Konishi S."/>
            <person name="Sato K."/>
            <person name="Mori E."/>
            <person name="Abe Y."/>
            <person name="Kisaki G."/>
            <person name="Hamano K."/>
            <person name="Suezawa K."/>
            <person name="Otani M."/>
            <person name="Fukuda T."/>
            <person name="Manabe T."/>
            <person name="Gomi K."/>
            <person name="Tabuchi M."/>
            <person name="Akimitsu K."/>
            <person name="Kataoka I."/>
        </authorList>
    </citation>
    <scope>NUCLEOTIDE SEQUENCE [LARGE SCALE GENOMIC DNA]</scope>
    <source>
        <strain evidence="8">cv. Fuchu</strain>
    </source>
</reference>
<dbReference type="Pfam" id="PF14541">
    <property type="entry name" value="TAXi_C"/>
    <property type="match status" value="1"/>
</dbReference>
<name>A0A7J0GA09_9ERIC</name>
<feature type="domain" description="Peptidase A1" evidence="6">
    <location>
        <begin position="49"/>
        <end position="435"/>
    </location>
</feature>
<dbReference type="PROSITE" id="PS51767">
    <property type="entry name" value="PEPTIDASE_A1"/>
    <property type="match status" value="1"/>
</dbReference>
<dbReference type="Pfam" id="PF14543">
    <property type="entry name" value="TAXi_N"/>
    <property type="match status" value="1"/>
</dbReference>
<accession>A0A7J0GA09</accession>
<comment type="caution">
    <text evidence="7">The sequence shown here is derived from an EMBL/GenBank/DDBJ whole genome shotgun (WGS) entry which is preliminary data.</text>
</comment>
<dbReference type="FunFam" id="2.40.70.10:FF:000041">
    <property type="entry name" value="Basic 7S globulin"/>
    <property type="match status" value="1"/>
</dbReference>
<dbReference type="OrthoDB" id="1882431at2759"/>
<dbReference type="AlphaFoldDB" id="A0A7J0GA09"/>
<evidence type="ECO:0000256" key="3">
    <source>
        <dbReference type="ARBA" id="ARBA00022525"/>
    </source>
</evidence>
<dbReference type="GO" id="GO:0004190">
    <property type="term" value="F:aspartic-type endopeptidase activity"/>
    <property type="evidence" value="ECO:0007669"/>
    <property type="project" value="InterPro"/>
</dbReference>
<dbReference type="Gene3D" id="2.40.70.10">
    <property type="entry name" value="Acid Proteases"/>
    <property type="match status" value="2"/>
</dbReference>
<organism evidence="7 8">
    <name type="scientific">Actinidia rufa</name>
    <dbReference type="NCBI Taxonomy" id="165716"/>
    <lineage>
        <taxon>Eukaryota</taxon>
        <taxon>Viridiplantae</taxon>
        <taxon>Streptophyta</taxon>
        <taxon>Embryophyta</taxon>
        <taxon>Tracheophyta</taxon>
        <taxon>Spermatophyta</taxon>
        <taxon>Magnoliopsida</taxon>
        <taxon>eudicotyledons</taxon>
        <taxon>Gunneridae</taxon>
        <taxon>Pentapetalae</taxon>
        <taxon>asterids</taxon>
        <taxon>Ericales</taxon>
        <taxon>Actinidiaceae</taxon>
        <taxon>Actinidia</taxon>
    </lineage>
</organism>
<keyword evidence="7" id="KW-0645">Protease</keyword>
<feature type="chain" id="PRO_5029583377" evidence="5">
    <location>
        <begin position="25"/>
        <end position="451"/>
    </location>
</feature>
<keyword evidence="7" id="KW-0378">Hydrolase</keyword>
<evidence type="ECO:0000256" key="2">
    <source>
        <dbReference type="ARBA" id="ARBA00007447"/>
    </source>
</evidence>
<dbReference type="InterPro" id="IPR001461">
    <property type="entry name" value="Aspartic_peptidase_A1"/>
</dbReference>
<feature type="signal peptide" evidence="5">
    <location>
        <begin position="1"/>
        <end position="24"/>
    </location>
</feature>
<sequence>MASSSSFHVFLCSLVVFLFLGSHAAKPLDPFGSTGIHLSIRKNMTSLQYYTPVEMGSGTGDHINILKYSAKLVIDLGGQLLWVNCDEYNSTSYRPIPCGSAKCKAARGSGCVGCNLPPRPGCTNNTCGVYAYNSIKNLLASEGLGEDVMSVYSTNGVSIIVINDVPHFPFSCAAPFLLKGLASGTNGMIGLARTPTSLPNQIALAFKLPHPHKFALCIPSSTESGFGDIFIGGGPYYMAPYAKDLSKLLTTTPLLTNPVSTAPVYSEGEPSDEYFIGVKAIRVDGTKLVSFNTSLLAIDKKGVGGTKLSTIAPYTLLHTSIYKALVSEFVKKAATKKIKRVTSVAPFGACFSTKTLSRSQTGPVVPTIDLVLQKDSVYWRIYGANSMVQVNKDVLCLGFVDGGSNPRTSIVVGGHQMENYVLEFDTSNYPKFGFSSSLLLHNSSCSHSRIF</sequence>
<comment type="subcellular location">
    <subcellularLocation>
        <location evidence="1">Secreted</location>
        <location evidence="1">Extracellular space</location>
    </subcellularLocation>
</comment>
<dbReference type="InterPro" id="IPR032861">
    <property type="entry name" value="TAXi_N"/>
</dbReference>
<keyword evidence="4 5" id="KW-0732">Signal</keyword>
<dbReference type="InterPro" id="IPR033121">
    <property type="entry name" value="PEPTIDASE_A1"/>
</dbReference>
<dbReference type="PANTHER" id="PTHR47965:SF68">
    <property type="entry name" value="BASIC 7S GLOBULIN-LIKE"/>
    <property type="match status" value="1"/>
</dbReference>
<comment type="similarity">
    <text evidence="2">Belongs to the peptidase A1 family.</text>
</comment>
<keyword evidence="3" id="KW-0964">Secreted</keyword>
<evidence type="ECO:0000259" key="6">
    <source>
        <dbReference type="PROSITE" id="PS51767"/>
    </source>
</evidence>
<dbReference type="Proteomes" id="UP000585474">
    <property type="component" value="Unassembled WGS sequence"/>
</dbReference>
<protein>
    <submittedName>
        <fullName evidence="7">Eukaryotic aspartyl protease family protein</fullName>
    </submittedName>
</protein>
<dbReference type="GO" id="GO:0005576">
    <property type="term" value="C:extracellular region"/>
    <property type="evidence" value="ECO:0007669"/>
    <property type="project" value="UniProtKB-SubCell"/>
</dbReference>
<proteinExistence type="inferred from homology"/>
<dbReference type="InterPro" id="IPR032799">
    <property type="entry name" value="TAXi_C"/>
</dbReference>